<reference evidence="1" key="1">
    <citation type="submission" date="2014-12" db="EMBL/GenBank/DDBJ databases">
        <title>Insight into the proteome of Arion vulgaris.</title>
        <authorList>
            <person name="Aradska J."/>
            <person name="Bulat T."/>
            <person name="Smidak R."/>
            <person name="Sarate P."/>
            <person name="Gangsoo J."/>
            <person name="Sialana F."/>
            <person name="Bilban M."/>
            <person name="Lubec G."/>
        </authorList>
    </citation>
    <scope>NUCLEOTIDE SEQUENCE</scope>
    <source>
        <tissue evidence="1">Skin</tissue>
    </source>
</reference>
<protein>
    <submittedName>
        <fullName evidence="1">Uncharacterized protein</fullName>
    </submittedName>
</protein>
<organism evidence="1">
    <name type="scientific">Arion vulgaris</name>
    <dbReference type="NCBI Taxonomy" id="1028688"/>
    <lineage>
        <taxon>Eukaryota</taxon>
        <taxon>Metazoa</taxon>
        <taxon>Spiralia</taxon>
        <taxon>Lophotrochozoa</taxon>
        <taxon>Mollusca</taxon>
        <taxon>Gastropoda</taxon>
        <taxon>Heterobranchia</taxon>
        <taxon>Euthyneura</taxon>
        <taxon>Panpulmonata</taxon>
        <taxon>Eupulmonata</taxon>
        <taxon>Stylommatophora</taxon>
        <taxon>Helicina</taxon>
        <taxon>Arionoidea</taxon>
        <taxon>Arionidae</taxon>
        <taxon>Arion</taxon>
    </lineage>
</organism>
<sequence length="105" mass="12075">MTFNSLSIKGDSGLFSPDYGIIQTASQHSRFLSIDLRARLSARKQDDMQCSLNVFNLFYLSDPSNVIYEISGALSNVIYMRLVEPIIMLYMRIVLQWYSEINKNP</sequence>
<evidence type="ECO:0000313" key="1">
    <source>
        <dbReference type="EMBL" id="CEK81140.1"/>
    </source>
</evidence>
<gene>
    <name evidence="1" type="primary">ORF124525</name>
</gene>
<name>A0A0B7AMI1_9EUPU</name>
<dbReference type="EMBL" id="HACG01034275">
    <property type="protein sequence ID" value="CEK81140.1"/>
    <property type="molecule type" value="Transcribed_RNA"/>
</dbReference>
<accession>A0A0B7AMI1</accession>
<feature type="non-terminal residue" evidence="1">
    <location>
        <position position="105"/>
    </location>
</feature>
<dbReference type="AlphaFoldDB" id="A0A0B7AMI1"/>
<proteinExistence type="predicted"/>